<dbReference type="Pfam" id="PF00042">
    <property type="entry name" value="Globin"/>
    <property type="match status" value="1"/>
</dbReference>
<proteinExistence type="evidence at transcript level"/>
<comment type="similarity">
    <text evidence="1 7">Belongs to the plant globin family.</text>
</comment>
<reference evidence="9" key="1">
    <citation type="submission" date="2018-04" db="EMBL/GenBank/DDBJ databases">
        <title>The nodule transcriptome of six IRLC legumes reveals different diversification patterns of leghemoglobin and glycine-rich-protein (GRP) families.</title>
        <authorList>
            <person name="Montiel J."/>
            <person name="Fonseca-Garcia C."/>
            <person name="Kereszt A."/>
            <person name="Kondorosi E."/>
        </authorList>
    </citation>
    <scope>NUCLEOTIDE SEQUENCE</scope>
</reference>
<keyword evidence="6 7" id="KW-0408">Iron</keyword>
<dbReference type="GO" id="GO:0019825">
    <property type="term" value="F:oxygen binding"/>
    <property type="evidence" value="ECO:0007669"/>
    <property type="project" value="InterPro"/>
</dbReference>
<dbReference type="InterPro" id="IPR012292">
    <property type="entry name" value="Globin/Proto"/>
</dbReference>
<dbReference type="GO" id="GO:0046872">
    <property type="term" value="F:metal ion binding"/>
    <property type="evidence" value="ECO:0007669"/>
    <property type="project" value="UniProtKB-KW"/>
</dbReference>
<evidence type="ECO:0000256" key="2">
    <source>
        <dbReference type="ARBA" id="ARBA00022448"/>
    </source>
</evidence>
<dbReference type="PRINTS" id="PR00188">
    <property type="entry name" value="PLANTGLOBIN"/>
</dbReference>
<gene>
    <name evidence="9" type="primary">NSG1</name>
</gene>
<accession>A0A411AFE8</accession>
<keyword evidence="4" id="KW-0561">Oxygen transport</keyword>
<evidence type="ECO:0000256" key="6">
    <source>
        <dbReference type="ARBA" id="ARBA00023004"/>
    </source>
</evidence>
<keyword evidence="3 7" id="KW-0349">Heme</keyword>
<organism evidence="9">
    <name type="scientific">Astragalus canadensis</name>
    <dbReference type="NCBI Taxonomy" id="20408"/>
    <lineage>
        <taxon>Eukaryota</taxon>
        <taxon>Viridiplantae</taxon>
        <taxon>Streptophyta</taxon>
        <taxon>Embryophyta</taxon>
        <taxon>Tracheophyta</taxon>
        <taxon>Spermatophyta</taxon>
        <taxon>Magnoliopsida</taxon>
        <taxon>eudicotyledons</taxon>
        <taxon>Gunneridae</taxon>
        <taxon>Pentapetalae</taxon>
        <taxon>rosids</taxon>
        <taxon>fabids</taxon>
        <taxon>Fabales</taxon>
        <taxon>Fabaceae</taxon>
        <taxon>Papilionoideae</taxon>
        <taxon>50 kb inversion clade</taxon>
        <taxon>NPAAA clade</taxon>
        <taxon>Hologalegina</taxon>
        <taxon>IRL clade</taxon>
        <taxon>Galegeae</taxon>
        <taxon>Astragalus</taxon>
    </lineage>
</organism>
<name>A0A411AFE8_9FABA</name>
<dbReference type="AlphaFoldDB" id="A0A411AFE8"/>
<dbReference type="PANTHER" id="PTHR22924:SF89">
    <property type="entry name" value="NON-SYMBIOTIC HEMOGLOBIN"/>
    <property type="match status" value="1"/>
</dbReference>
<evidence type="ECO:0000256" key="4">
    <source>
        <dbReference type="ARBA" id="ARBA00022621"/>
    </source>
</evidence>
<feature type="domain" description="Globin" evidence="8">
    <location>
        <begin position="10"/>
        <end position="159"/>
    </location>
</feature>
<dbReference type="InterPro" id="IPR001032">
    <property type="entry name" value="Leghaemoglobin-like"/>
</dbReference>
<dbReference type="InterPro" id="IPR009050">
    <property type="entry name" value="Globin-like_sf"/>
</dbReference>
<evidence type="ECO:0000313" key="9">
    <source>
        <dbReference type="EMBL" id="QAX32746.1"/>
    </source>
</evidence>
<dbReference type="GO" id="GO:0005344">
    <property type="term" value="F:oxygen carrier activity"/>
    <property type="evidence" value="ECO:0007669"/>
    <property type="project" value="UniProtKB-KW"/>
</dbReference>
<dbReference type="InterPro" id="IPR019824">
    <property type="entry name" value="Leghaemoglobin_Fe_BS"/>
</dbReference>
<dbReference type="PROSITE" id="PS01033">
    <property type="entry name" value="GLOBIN"/>
    <property type="match status" value="1"/>
</dbReference>
<dbReference type="SUPFAM" id="SSF46458">
    <property type="entry name" value="Globin-like"/>
    <property type="match status" value="1"/>
</dbReference>
<evidence type="ECO:0000256" key="5">
    <source>
        <dbReference type="ARBA" id="ARBA00022723"/>
    </source>
</evidence>
<dbReference type="InterPro" id="IPR000971">
    <property type="entry name" value="Globin"/>
</dbReference>
<dbReference type="PROSITE" id="PS00208">
    <property type="entry name" value="PLANT_GLOBIN"/>
    <property type="match status" value="1"/>
</dbReference>
<protein>
    <submittedName>
        <fullName evidence="9">Leghemoglobin</fullName>
    </submittedName>
</protein>
<evidence type="ECO:0000256" key="1">
    <source>
        <dbReference type="ARBA" id="ARBA00007609"/>
    </source>
</evidence>
<dbReference type="GO" id="GO:0020037">
    <property type="term" value="F:heme binding"/>
    <property type="evidence" value="ECO:0007669"/>
    <property type="project" value="InterPro"/>
</dbReference>
<dbReference type="Gene3D" id="1.10.490.10">
    <property type="entry name" value="Globins"/>
    <property type="match status" value="1"/>
</dbReference>
<keyword evidence="5 7" id="KW-0479">Metal-binding</keyword>
<dbReference type="EMBL" id="MH204597">
    <property type="protein sequence ID" value="QAX32746.1"/>
    <property type="molecule type" value="mRNA"/>
</dbReference>
<evidence type="ECO:0000256" key="3">
    <source>
        <dbReference type="ARBA" id="ARBA00022617"/>
    </source>
</evidence>
<evidence type="ECO:0000259" key="8">
    <source>
        <dbReference type="PROSITE" id="PS01033"/>
    </source>
</evidence>
<dbReference type="PANTHER" id="PTHR22924">
    <property type="entry name" value="LEGHEMOGLOBIN-RELATED"/>
    <property type="match status" value="1"/>
</dbReference>
<sequence>MEDNKKTEVVFTEEQEALVVNSWNAIKKNSGELSVKFFKRVLEIAPPAKQMFSFLRDSNVPLEENPRLKPHAMSVFLMTCESAAQLRKAGTVTVRESNLKKLGATHLKSGVKDEHFEVTKQALLDTIKEAIPEMWSTDMEKAWGEAHDQLANAIKAEMHANANKAET</sequence>
<keyword evidence="2" id="KW-0813">Transport</keyword>
<evidence type="ECO:0000256" key="7">
    <source>
        <dbReference type="RuleBase" id="RU000625"/>
    </source>
</evidence>